<comment type="cofactor">
    <cofactor evidence="2">
        <name>[4Fe-4S] cluster</name>
        <dbReference type="ChEBI" id="CHEBI:49883"/>
    </cofactor>
</comment>
<comment type="caution">
    <text evidence="12">The sequence shown here is derived from an EMBL/GenBank/DDBJ whole genome shotgun (WGS) entry which is preliminary data.</text>
</comment>
<evidence type="ECO:0000256" key="4">
    <source>
        <dbReference type="ARBA" id="ARBA00022630"/>
    </source>
</evidence>
<dbReference type="InterPro" id="IPR051793">
    <property type="entry name" value="NADH:flavin_oxidoreductase"/>
</dbReference>
<evidence type="ECO:0000256" key="1">
    <source>
        <dbReference type="ARBA" id="ARBA00001917"/>
    </source>
</evidence>
<evidence type="ECO:0000256" key="2">
    <source>
        <dbReference type="ARBA" id="ARBA00001966"/>
    </source>
</evidence>
<evidence type="ECO:0000256" key="10">
    <source>
        <dbReference type="ARBA" id="ARBA00023014"/>
    </source>
</evidence>
<evidence type="ECO:0000256" key="5">
    <source>
        <dbReference type="ARBA" id="ARBA00022643"/>
    </source>
</evidence>
<dbReference type="Proteomes" id="UP001595445">
    <property type="component" value="Unassembled WGS sequence"/>
</dbReference>
<comment type="cofactor">
    <cofactor evidence="1">
        <name>FMN</name>
        <dbReference type="ChEBI" id="CHEBI:58210"/>
    </cofactor>
</comment>
<dbReference type="InterPro" id="IPR023753">
    <property type="entry name" value="FAD/NAD-binding_dom"/>
</dbReference>
<name>A0ABV7DRV1_9RHOB</name>
<evidence type="ECO:0000256" key="7">
    <source>
        <dbReference type="ARBA" id="ARBA00022946"/>
    </source>
</evidence>
<dbReference type="RefSeq" id="WP_197646961.1">
    <property type="nucleotide sequence ID" value="NZ_JAEACP010000021.1"/>
</dbReference>
<keyword evidence="4" id="KW-0285">Flavoprotein</keyword>
<organism evidence="12 13">
    <name type="scientific">Tabrizicola soli</name>
    <dbReference type="NCBI Taxonomy" id="2185115"/>
    <lineage>
        <taxon>Bacteria</taxon>
        <taxon>Pseudomonadati</taxon>
        <taxon>Pseudomonadota</taxon>
        <taxon>Alphaproteobacteria</taxon>
        <taxon>Rhodobacterales</taxon>
        <taxon>Paracoccaceae</taxon>
        <taxon>Tabrizicola</taxon>
    </lineage>
</organism>
<feature type="domain" description="Rhodanese" evidence="11">
    <location>
        <begin position="518"/>
        <end position="556"/>
    </location>
</feature>
<reference evidence="13" key="1">
    <citation type="journal article" date="2019" name="Int. J. Syst. Evol. Microbiol.">
        <title>The Global Catalogue of Microorganisms (GCM) 10K type strain sequencing project: providing services to taxonomists for standard genome sequencing and annotation.</title>
        <authorList>
            <consortium name="The Broad Institute Genomics Platform"/>
            <consortium name="The Broad Institute Genome Sequencing Center for Infectious Disease"/>
            <person name="Wu L."/>
            <person name="Ma J."/>
        </authorList>
    </citation>
    <scope>NUCLEOTIDE SEQUENCE [LARGE SCALE GENOMIC DNA]</scope>
    <source>
        <strain evidence="13">KCTC 62102</strain>
    </source>
</reference>
<dbReference type="EMBL" id="JBHRSM010000009">
    <property type="protein sequence ID" value="MFC3085242.1"/>
    <property type="molecule type" value="Genomic_DNA"/>
</dbReference>
<dbReference type="PANTHER" id="PTHR42917:SF2">
    <property type="entry name" value="2,4-DIENOYL-COA REDUCTASE [(2E)-ENOYL-COA-PRODUCING]"/>
    <property type="match status" value="1"/>
</dbReference>
<dbReference type="Gene3D" id="3.50.50.60">
    <property type="entry name" value="FAD/NAD(P)-binding domain"/>
    <property type="match status" value="1"/>
</dbReference>
<evidence type="ECO:0000313" key="13">
    <source>
        <dbReference type="Proteomes" id="UP001595445"/>
    </source>
</evidence>
<gene>
    <name evidence="12" type="ORF">ACFOD6_04180</name>
</gene>
<dbReference type="SUPFAM" id="SSF51395">
    <property type="entry name" value="FMN-linked oxidoreductases"/>
    <property type="match status" value="1"/>
</dbReference>
<evidence type="ECO:0000313" key="12">
    <source>
        <dbReference type="EMBL" id="MFC3085242.1"/>
    </source>
</evidence>
<dbReference type="InterPro" id="IPR001155">
    <property type="entry name" value="OxRdtase_FMN_N"/>
</dbReference>
<dbReference type="SUPFAM" id="SSF51905">
    <property type="entry name" value="FAD/NAD(P)-binding domain"/>
    <property type="match status" value="1"/>
</dbReference>
<evidence type="ECO:0000259" key="11">
    <source>
        <dbReference type="PROSITE" id="PS50206"/>
    </source>
</evidence>
<sequence>MTQHPRLMSPLKLRDQTLRNRIVFGAHTNNMSDQGMPGPRFGKYLLERALGGAAMVVAEPVPVHRTGVLTRGNILHSDDAVIPAYRTITDEVKDAGAVIIQQLYHIGAHGDSDLSFAPHWSPSGGPSYHDSDGSHAMTGAEVEELLQAHVAAAVRAKAAGFQGVEVWGAYHSLVDQFWTPWSNQRTDQWGGSLEGRTRFSRELIERVRRACGEEFIVGLAVSYSTAYEVTLGAEALCEILALHDRTGHVDYVTVGAGSYLEFEAIIPPFTHAEKLTTPLTQQLKGVLSHAVVTSEAGVRTPENGEAIIASGLADLVSIVRGQIADPHLARKVAEGRAEDIRGCISCNQMCWGRRSRDYWISCLINPSAGREFEWGGDRFVASPAPKDVLVVGAGPAGLEAARAAAERGHRVEIVEAAPVVGGQFRLAGMQPRRGQILELMDWYERQFEKLGVRLRLNTFLDEQEVAEHPASVVVVATGSLPDETGFQRWVPSEPSLPGIEAGGVWSPEAVLRREARLGDAVVIYDEGSNWRGVGTAWAMAEAGKKVTIVTPEPFVGKEIARTAADGVVRRRLGALGVRMLTESCLVRWHGNGVTVRSFLTGEEEVIPFSALVMATTNRAFDPLPEMIAGKVMHRIGDCTAPRLAAYAFHEGRKLGLAI</sequence>
<dbReference type="InterPro" id="IPR036188">
    <property type="entry name" value="FAD/NAD-bd_sf"/>
</dbReference>
<evidence type="ECO:0000256" key="3">
    <source>
        <dbReference type="ARBA" id="ARBA00011048"/>
    </source>
</evidence>
<keyword evidence="6" id="KW-0479">Metal-binding</keyword>
<dbReference type="Gene3D" id="3.40.50.720">
    <property type="entry name" value="NAD(P)-binding Rossmann-like Domain"/>
    <property type="match status" value="1"/>
</dbReference>
<evidence type="ECO:0000256" key="9">
    <source>
        <dbReference type="ARBA" id="ARBA00023004"/>
    </source>
</evidence>
<keyword evidence="13" id="KW-1185">Reference proteome</keyword>
<keyword evidence="8" id="KW-0560">Oxidoreductase</keyword>
<comment type="similarity">
    <text evidence="3">In the N-terminal section; belongs to the NADH:flavin oxidoreductase/NADH oxidase family.</text>
</comment>
<accession>A0ABV7DRV1</accession>
<evidence type="ECO:0000256" key="6">
    <source>
        <dbReference type="ARBA" id="ARBA00022723"/>
    </source>
</evidence>
<keyword evidence="10" id="KW-0411">Iron-sulfur</keyword>
<keyword evidence="9" id="KW-0408">Iron</keyword>
<dbReference type="Gene3D" id="3.20.20.70">
    <property type="entry name" value="Aldolase class I"/>
    <property type="match status" value="1"/>
</dbReference>
<dbReference type="Pfam" id="PF07992">
    <property type="entry name" value="Pyr_redox_2"/>
    <property type="match status" value="1"/>
</dbReference>
<dbReference type="PROSITE" id="PS50206">
    <property type="entry name" value="RHODANESE_3"/>
    <property type="match status" value="1"/>
</dbReference>
<dbReference type="InterPro" id="IPR018247">
    <property type="entry name" value="EF_Hand_1_Ca_BS"/>
</dbReference>
<dbReference type="InterPro" id="IPR013785">
    <property type="entry name" value="Aldolase_TIM"/>
</dbReference>
<keyword evidence="5" id="KW-0288">FMN</keyword>
<dbReference type="PROSITE" id="PS00018">
    <property type="entry name" value="EF_HAND_1"/>
    <property type="match status" value="1"/>
</dbReference>
<dbReference type="PRINTS" id="PR00368">
    <property type="entry name" value="FADPNR"/>
</dbReference>
<dbReference type="InterPro" id="IPR001763">
    <property type="entry name" value="Rhodanese-like_dom"/>
</dbReference>
<dbReference type="PANTHER" id="PTHR42917">
    <property type="entry name" value="2,4-DIENOYL-COA REDUCTASE"/>
    <property type="match status" value="1"/>
</dbReference>
<keyword evidence="7" id="KW-0809">Transit peptide</keyword>
<evidence type="ECO:0000256" key="8">
    <source>
        <dbReference type="ARBA" id="ARBA00023002"/>
    </source>
</evidence>
<protein>
    <submittedName>
        <fullName evidence="12">FAD-dependent oxidoreductase</fullName>
    </submittedName>
</protein>
<proteinExistence type="inferred from homology"/>
<dbReference type="Pfam" id="PF00724">
    <property type="entry name" value="Oxidored_FMN"/>
    <property type="match status" value="1"/>
</dbReference>